<proteinExistence type="predicted"/>
<dbReference type="Pfam" id="PF03886">
    <property type="entry name" value="ABC_trans_aux"/>
    <property type="match status" value="1"/>
</dbReference>
<name>A0ABW0SAF9_9RHOB</name>
<protein>
    <submittedName>
        <fullName evidence="3">ABC-type transport auxiliary lipoprotein family protein</fullName>
    </submittedName>
</protein>
<organism evidence="3 4">
    <name type="scientific">Rubellimicrobium aerolatum</name>
    <dbReference type="NCBI Taxonomy" id="490979"/>
    <lineage>
        <taxon>Bacteria</taxon>
        <taxon>Pseudomonadati</taxon>
        <taxon>Pseudomonadota</taxon>
        <taxon>Alphaproteobacteria</taxon>
        <taxon>Rhodobacterales</taxon>
        <taxon>Roseobacteraceae</taxon>
        <taxon>Rubellimicrobium</taxon>
    </lineage>
</organism>
<feature type="chain" id="PRO_5045574587" evidence="1">
    <location>
        <begin position="30"/>
        <end position="229"/>
    </location>
</feature>
<evidence type="ECO:0000259" key="2">
    <source>
        <dbReference type="Pfam" id="PF03886"/>
    </source>
</evidence>
<dbReference type="InterPro" id="IPR005586">
    <property type="entry name" value="ABC_trans_aux"/>
</dbReference>
<dbReference type="EMBL" id="JBHSNA010000003">
    <property type="protein sequence ID" value="MFC5565859.1"/>
    <property type="molecule type" value="Genomic_DNA"/>
</dbReference>
<keyword evidence="3" id="KW-0449">Lipoprotein</keyword>
<sequence>MSLTLTARLARWGAALMVAGLMAGCSALSAVQNATTTLEVYELRAAAGGPVARGAPRPVALIVELPTTSGALDTDRIMIRPGPLQAQYLPDVRWSETAPVMVQRLMLRSIEDTQGFRYVGRRPIGPGGDYALISELTDFQAEALAPGGAVVTLRLTARLVREEDVEIVASRTFTATAAVASTGTPALVDGFDRASRLLMNEIAEWTLDALDVGFARTSVAGDAELAREI</sequence>
<evidence type="ECO:0000313" key="4">
    <source>
        <dbReference type="Proteomes" id="UP001596056"/>
    </source>
</evidence>
<evidence type="ECO:0000313" key="3">
    <source>
        <dbReference type="EMBL" id="MFC5565859.1"/>
    </source>
</evidence>
<accession>A0ABW0SAF9</accession>
<dbReference type="Proteomes" id="UP001596056">
    <property type="component" value="Unassembled WGS sequence"/>
</dbReference>
<feature type="domain" description="ABC-type transport auxiliary lipoprotein component" evidence="2">
    <location>
        <begin position="41"/>
        <end position="203"/>
    </location>
</feature>
<feature type="signal peptide" evidence="1">
    <location>
        <begin position="1"/>
        <end position="29"/>
    </location>
</feature>
<reference evidence="4" key="1">
    <citation type="journal article" date="2019" name="Int. J. Syst. Evol. Microbiol.">
        <title>The Global Catalogue of Microorganisms (GCM) 10K type strain sequencing project: providing services to taxonomists for standard genome sequencing and annotation.</title>
        <authorList>
            <consortium name="The Broad Institute Genomics Platform"/>
            <consortium name="The Broad Institute Genome Sequencing Center for Infectious Disease"/>
            <person name="Wu L."/>
            <person name="Ma J."/>
        </authorList>
    </citation>
    <scope>NUCLEOTIDE SEQUENCE [LARGE SCALE GENOMIC DNA]</scope>
    <source>
        <strain evidence="4">KACC 11588</strain>
    </source>
</reference>
<comment type="caution">
    <text evidence="3">The sequence shown here is derived from an EMBL/GenBank/DDBJ whole genome shotgun (WGS) entry which is preliminary data.</text>
</comment>
<keyword evidence="4" id="KW-1185">Reference proteome</keyword>
<dbReference type="SUPFAM" id="SSF159594">
    <property type="entry name" value="XCC0632-like"/>
    <property type="match status" value="1"/>
</dbReference>
<dbReference type="RefSeq" id="WP_245218573.1">
    <property type="nucleotide sequence ID" value="NZ_JAGGJP010000003.1"/>
</dbReference>
<gene>
    <name evidence="3" type="ORF">ACFPOC_05420</name>
</gene>
<evidence type="ECO:0000256" key="1">
    <source>
        <dbReference type="SAM" id="SignalP"/>
    </source>
</evidence>
<keyword evidence="1" id="KW-0732">Signal</keyword>
<dbReference type="Gene3D" id="3.40.50.10610">
    <property type="entry name" value="ABC-type transport auxiliary lipoprotein component"/>
    <property type="match status" value="1"/>
</dbReference>